<dbReference type="CDD" id="cd01066">
    <property type="entry name" value="APP_MetAP"/>
    <property type="match status" value="1"/>
</dbReference>
<proteinExistence type="predicted"/>
<dbReference type="Gene3D" id="3.40.350.10">
    <property type="entry name" value="Creatinase/prolidase N-terminal domain"/>
    <property type="match status" value="1"/>
</dbReference>
<gene>
    <name evidence="3" type="ORF">DRB17_14000</name>
</gene>
<dbReference type="InterPro" id="IPR000587">
    <property type="entry name" value="Creatinase_N"/>
</dbReference>
<dbReference type="SUPFAM" id="SSF55920">
    <property type="entry name" value="Creatinase/aminopeptidase"/>
    <property type="match status" value="1"/>
</dbReference>
<dbReference type="RefSeq" id="WP_114582839.1">
    <property type="nucleotide sequence ID" value="NZ_QPMH01000014.1"/>
</dbReference>
<dbReference type="SUPFAM" id="SSF53092">
    <property type="entry name" value="Creatinase/prolidase N-terminal domain"/>
    <property type="match status" value="1"/>
</dbReference>
<feature type="domain" description="Creatinase N-terminal" evidence="2">
    <location>
        <begin position="11"/>
        <end position="156"/>
    </location>
</feature>
<evidence type="ECO:0000313" key="4">
    <source>
        <dbReference type="Proteomes" id="UP000253941"/>
    </source>
</evidence>
<dbReference type="Pfam" id="PF00557">
    <property type="entry name" value="Peptidase_M24"/>
    <property type="match status" value="1"/>
</dbReference>
<dbReference type="PANTHER" id="PTHR46112:SF2">
    <property type="entry name" value="XAA-PRO AMINOPEPTIDASE P-RELATED"/>
    <property type="match status" value="1"/>
</dbReference>
<accession>A0A369T9Z1</accession>
<organism evidence="3 4">
    <name type="scientific">Ferruginivarius sediminum</name>
    <dbReference type="NCBI Taxonomy" id="2661937"/>
    <lineage>
        <taxon>Bacteria</taxon>
        <taxon>Pseudomonadati</taxon>
        <taxon>Pseudomonadota</taxon>
        <taxon>Alphaproteobacteria</taxon>
        <taxon>Rhodospirillales</taxon>
        <taxon>Rhodospirillaceae</taxon>
        <taxon>Ferruginivarius</taxon>
    </lineage>
</organism>
<name>A0A369T9Z1_9PROT</name>
<reference evidence="3 4" key="1">
    <citation type="submission" date="2018-07" db="EMBL/GenBank/DDBJ databases">
        <title>Venubactetium sediminum gen. nov., sp. nov., isolated from a marine solar saltern.</title>
        <authorList>
            <person name="Wang S."/>
        </authorList>
    </citation>
    <scope>NUCLEOTIDE SEQUENCE [LARGE SCALE GENOMIC DNA]</scope>
    <source>
        <strain evidence="3 4">WD2A32</strain>
    </source>
</reference>
<evidence type="ECO:0000259" key="1">
    <source>
        <dbReference type="Pfam" id="PF00557"/>
    </source>
</evidence>
<dbReference type="InterPro" id="IPR029149">
    <property type="entry name" value="Creatin/AminoP/Spt16_N"/>
</dbReference>
<evidence type="ECO:0000259" key="2">
    <source>
        <dbReference type="Pfam" id="PF01321"/>
    </source>
</evidence>
<dbReference type="Pfam" id="PF01321">
    <property type="entry name" value="Creatinase_N"/>
    <property type="match status" value="1"/>
</dbReference>
<dbReference type="PANTHER" id="PTHR46112">
    <property type="entry name" value="AMINOPEPTIDASE"/>
    <property type="match status" value="1"/>
</dbReference>
<keyword evidence="4" id="KW-1185">Reference proteome</keyword>
<sequence length="389" mass="44133">MQFERAEYDVRLTKTKERMEARGIDVLITVDPANMCYLTGYDGWSFYVPQCVVLAVDEPEPIWIGRKMDVNAAHVTTYLKQESVIGYPDDYVQSITKHPFDYVADKIAERGWDNRTIGVEMDNYYFTAQSFFSLQYKLPNARFQDLYSLVNWVRSVKSEAEVDYMRQAARIIENVMRTAIDAIEPGVRQCDAVAHIYHAQITGTPEFGGDYTAIVPMLPTGEGTSTPHLTWSDKPFVEGEATILELAGCRRRYHCPQARTMFLGEPPQKLTDATKWVLEGMEAALAAVRPGILCEDVEAAWRECVAKYGLTKDSRIGYSTGLNYPPDWGEHTMSLRPGDRTELEPNMCFHMILGIWMDDWGLEISETFRVTETGAECLANVPRDLVVKA</sequence>
<protein>
    <submittedName>
        <fullName evidence="3">M24 family metallopeptidase</fullName>
    </submittedName>
</protein>
<dbReference type="Proteomes" id="UP000253941">
    <property type="component" value="Unassembled WGS sequence"/>
</dbReference>
<feature type="domain" description="Peptidase M24" evidence="1">
    <location>
        <begin position="164"/>
        <end position="372"/>
    </location>
</feature>
<dbReference type="InterPro" id="IPR050659">
    <property type="entry name" value="Peptidase_M24B"/>
</dbReference>
<evidence type="ECO:0000313" key="3">
    <source>
        <dbReference type="EMBL" id="RDD61195.1"/>
    </source>
</evidence>
<dbReference type="Gene3D" id="3.90.230.10">
    <property type="entry name" value="Creatinase/methionine aminopeptidase superfamily"/>
    <property type="match status" value="1"/>
</dbReference>
<dbReference type="EMBL" id="QPMH01000014">
    <property type="protein sequence ID" value="RDD61195.1"/>
    <property type="molecule type" value="Genomic_DNA"/>
</dbReference>
<comment type="caution">
    <text evidence="3">The sequence shown here is derived from an EMBL/GenBank/DDBJ whole genome shotgun (WGS) entry which is preliminary data.</text>
</comment>
<dbReference type="InterPro" id="IPR000994">
    <property type="entry name" value="Pept_M24"/>
</dbReference>
<dbReference type="InterPro" id="IPR036005">
    <property type="entry name" value="Creatinase/aminopeptidase-like"/>
</dbReference>
<dbReference type="AlphaFoldDB" id="A0A369T9Z1"/>